<dbReference type="InterPro" id="IPR049435">
    <property type="entry name" value="Cas_Cas6_C"/>
</dbReference>
<dbReference type="GO" id="GO:0016788">
    <property type="term" value="F:hydrolase activity, acting on ester bonds"/>
    <property type="evidence" value="ECO:0007669"/>
    <property type="project" value="InterPro"/>
</dbReference>
<dbReference type="EMBL" id="UAWC01000001">
    <property type="protein sequence ID" value="SQB33614.1"/>
    <property type="molecule type" value="Genomic_DNA"/>
</dbReference>
<sequence>MRLKCEFKTEKIPVAYQFMFVSLIKEALKISNEDYYQKLYFYDGDKKNKKSKNFCFSVYISGFKKEANIFKVEDKVILYISSPDYEFAFNLYNGLLKMKNFNYKKEYKLTKKSITLVKEKNINNTEVIFNALSPICIKDIDNKPLDINEIEFLKELNYITDKILKNYRGYGLNKKLQFIPLKMKKRVVKEYIKNFENNTGKKDYYINGYMGIFKLIGDIEDLKDIYNLGLGFKRSQGFGMIEVLS</sequence>
<dbReference type="InterPro" id="IPR010156">
    <property type="entry name" value="CRISPR-assoc_prot_Cas6"/>
</dbReference>
<dbReference type="Gene3D" id="3.30.70.1900">
    <property type="match status" value="1"/>
</dbReference>
<keyword evidence="1" id="KW-0051">Antiviral defense</keyword>
<reference evidence="3 4" key="1">
    <citation type="submission" date="2018-06" db="EMBL/GenBank/DDBJ databases">
        <authorList>
            <consortium name="Pathogen Informatics"/>
            <person name="Doyle S."/>
        </authorList>
    </citation>
    <scope>NUCLEOTIDE SEQUENCE [LARGE SCALE GENOMIC DNA]</scope>
    <source>
        <strain evidence="3 4">NCTC13028</strain>
    </source>
</reference>
<protein>
    <submittedName>
        <fullName evidence="3">CRISPR-associated endoribonuclease Cas6</fullName>
    </submittedName>
</protein>
<accession>A0A239ZU06</accession>
<dbReference type="PANTHER" id="PTHR36984:SF3">
    <property type="entry name" value="CRISPR-ASSOCIATED ENDORIBONUCLEASE CAS6"/>
    <property type="match status" value="1"/>
</dbReference>
<dbReference type="PANTHER" id="PTHR36984">
    <property type="entry name" value="CRISPR-ASSOCIATED ENDORIBONUCLEASE CAS6 1"/>
    <property type="match status" value="1"/>
</dbReference>
<proteinExistence type="predicted"/>
<dbReference type="CDD" id="cd21140">
    <property type="entry name" value="Cas6_I-like"/>
    <property type="match status" value="1"/>
</dbReference>
<dbReference type="Pfam" id="PF01881">
    <property type="entry name" value="Cas_Cas6_C"/>
    <property type="match status" value="1"/>
</dbReference>
<evidence type="ECO:0000313" key="3">
    <source>
        <dbReference type="EMBL" id="SQB33614.1"/>
    </source>
</evidence>
<dbReference type="AlphaFoldDB" id="A0A239ZU06"/>
<dbReference type="RefSeq" id="WP_095177588.1">
    <property type="nucleotide sequence ID" value="NZ_LT906477.1"/>
</dbReference>
<name>A0A239ZU06_CLOCO</name>
<dbReference type="InterPro" id="IPR045747">
    <property type="entry name" value="CRISPR-assoc_prot_Cas6_N_sf"/>
</dbReference>
<dbReference type="Proteomes" id="UP000250223">
    <property type="component" value="Unassembled WGS sequence"/>
</dbReference>
<dbReference type="NCBIfam" id="TIGR01877">
    <property type="entry name" value="cas_cas6"/>
    <property type="match status" value="1"/>
</dbReference>
<evidence type="ECO:0000256" key="1">
    <source>
        <dbReference type="ARBA" id="ARBA00023118"/>
    </source>
</evidence>
<dbReference type="Gene3D" id="3.30.70.1890">
    <property type="match status" value="1"/>
</dbReference>
<feature type="domain" description="CRISPR associated protein Cas6 C-terminal" evidence="2">
    <location>
        <begin position="118"/>
        <end position="243"/>
    </location>
</feature>
<evidence type="ECO:0000313" key="4">
    <source>
        <dbReference type="Proteomes" id="UP000250223"/>
    </source>
</evidence>
<evidence type="ECO:0000259" key="2">
    <source>
        <dbReference type="Pfam" id="PF01881"/>
    </source>
</evidence>
<dbReference type="GO" id="GO:0051607">
    <property type="term" value="P:defense response to virus"/>
    <property type="evidence" value="ECO:0007669"/>
    <property type="project" value="UniProtKB-KW"/>
</dbReference>
<dbReference type="GeneID" id="70576851"/>
<gene>
    <name evidence="3" type="primary">cas6</name>
    <name evidence="3" type="ORF">NCTC13028_00604</name>
</gene>
<organism evidence="3 4">
    <name type="scientific">Clostridium cochlearium</name>
    <dbReference type="NCBI Taxonomy" id="1494"/>
    <lineage>
        <taxon>Bacteria</taxon>
        <taxon>Bacillati</taxon>
        <taxon>Bacillota</taxon>
        <taxon>Clostridia</taxon>
        <taxon>Eubacteriales</taxon>
        <taxon>Clostridiaceae</taxon>
        <taxon>Clostridium</taxon>
    </lineage>
</organism>